<protein>
    <recommendedName>
        <fullName evidence="9">Glyoxylate reductase</fullName>
    </recommendedName>
</protein>
<dbReference type="GO" id="GO:0016618">
    <property type="term" value="F:hydroxypyruvate reductase [NAD(P)H] activity"/>
    <property type="evidence" value="ECO:0007669"/>
    <property type="project" value="TreeGrafter"/>
</dbReference>
<reference evidence="7" key="1">
    <citation type="submission" date="2023-06" db="EMBL/GenBank/DDBJ databases">
        <title>Genome-scale phylogeny and comparative genomics of the fungal order Sordariales.</title>
        <authorList>
            <consortium name="Lawrence Berkeley National Laboratory"/>
            <person name="Hensen N."/>
            <person name="Bonometti L."/>
            <person name="Westerberg I."/>
            <person name="Brannstrom I.O."/>
            <person name="Guillou S."/>
            <person name="Cros-Aarteil S."/>
            <person name="Calhoun S."/>
            <person name="Haridas S."/>
            <person name="Kuo A."/>
            <person name="Mondo S."/>
            <person name="Pangilinan J."/>
            <person name="Riley R."/>
            <person name="Labutti K."/>
            <person name="Andreopoulos B."/>
            <person name="Lipzen A."/>
            <person name="Chen C."/>
            <person name="Yanf M."/>
            <person name="Daum C."/>
            <person name="Ng V."/>
            <person name="Clum A."/>
            <person name="Steindorff A."/>
            <person name="Ohm R."/>
            <person name="Martin F."/>
            <person name="Silar P."/>
            <person name="Natvig D."/>
            <person name="Lalanne C."/>
            <person name="Gautier V."/>
            <person name="Ament-Velasquez S.L."/>
            <person name="Kruys A."/>
            <person name="Hutchinson M.I."/>
            <person name="Powell A.J."/>
            <person name="Barry K."/>
            <person name="Miller A.N."/>
            <person name="Grigoriev I.V."/>
            <person name="Debuchy R."/>
            <person name="Gladieux P."/>
            <person name="Thoren M.H."/>
            <person name="Johannesson H."/>
        </authorList>
    </citation>
    <scope>NUCLEOTIDE SEQUENCE</scope>
    <source>
        <strain evidence="7">SMH4607-1</strain>
    </source>
</reference>
<dbReference type="Gene3D" id="3.40.50.720">
    <property type="entry name" value="NAD(P)-binding Rossmann-like Domain"/>
    <property type="match status" value="2"/>
</dbReference>
<dbReference type="PANTHER" id="PTHR10996">
    <property type="entry name" value="2-HYDROXYACID DEHYDROGENASE-RELATED"/>
    <property type="match status" value="1"/>
</dbReference>
<dbReference type="InterPro" id="IPR029752">
    <property type="entry name" value="D-isomer_DH_CS1"/>
</dbReference>
<evidence type="ECO:0000256" key="4">
    <source>
        <dbReference type="RuleBase" id="RU003719"/>
    </source>
</evidence>
<organism evidence="7 8">
    <name type="scientific">Lasiosphaeris hirsuta</name>
    <dbReference type="NCBI Taxonomy" id="260670"/>
    <lineage>
        <taxon>Eukaryota</taxon>
        <taxon>Fungi</taxon>
        <taxon>Dikarya</taxon>
        <taxon>Ascomycota</taxon>
        <taxon>Pezizomycotina</taxon>
        <taxon>Sordariomycetes</taxon>
        <taxon>Sordariomycetidae</taxon>
        <taxon>Sordariales</taxon>
        <taxon>Lasiosphaeriaceae</taxon>
        <taxon>Lasiosphaeris</taxon>
    </lineage>
</organism>
<dbReference type="Pfam" id="PF02826">
    <property type="entry name" value="2-Hacid_dh_C"/>
    <property type="match status" value="1"/>
</dbReference>
<dbReference type="SUPFAM" id="SSF51735">
    <property type="entry name" value="NAD(P)-binding Rossmann-fold domains"/>
    <property type="match status" value="1"/>
</dbReference>
<accession>A0AA40DXR4</accession>
<keyword evidence="3" id="KW-0520">NAD</keyword>
<gene>
    <name evidence="7" type="ORF">B0H67DRAFT_573254</name>
</gene>
<keyword evidence="8" id="KW-1185">Reference proteome</keyword>
<dbReference type="GO" id="GO:0005829">
    <property type="term" value="C:cytosol"/>
    <property type="evidence" value="ECO:0007669"/>
    <property type="project" value="TreeGrafter"/>
</dbReference>
<dbReference type="GO" id="GO:0030267">
    <property type="term" value="F:glyoxylate reductase (NADPH) activity"/>
    <property type="evidence" value="ECO:0007669"/>
    <property type="project" value="TreeGrafter"/>
</dbReference>
<dbReference type="FunFam" id="3.40.50.720:FF:000282">
    <property type="entry name" value="Glyoxylate reductase protein"/>
    <property type="match status" value="1"/>
</dbReference>
<comment type="caution">
    <text evidence="7">The sequence shown here is derived from an EMBL/GenBank/DDBJ whole genome shotgun (WGS) entry which is preliminary data.</text>
</comment>
<dbReference type="AlphaFoldDB" id="A0AA40DXR4"/>
<dbReference type="PROSITE" id="PS00670">
    <property type="entry name" value="D_2_HYDROXYACID_DH_2"/>
    <property type="match status" value="1"/>
</dbReference>
<dbReference type="GO" id="GO:0051287">
    <property type="term" value="F:NAD binding"/>
    <property type="evidence" value="ECO:0007669"/>
    <property type="project" value="InterPro"/>
</dbReference>
<dbReference type="InterPro" id="IPR029753">
    <property type="entry name" value="D-isomer_DH_CS"/>
</dbReference>
<evidence type="ECO:0008006" key="9">
    <source>
        <dbReference type="Google" id="ProtNLM"/>
    </source>
</evidence>
<dbReference type="PANTHER" id="PTHR10996:SF269">
    <property type="entry name" value="HYPOTHETICAL D-ISOMER SPECIFIC 2-HYDROXYACID DEHYDROGENASE (EUROFUNG)"/>
    <property type="match status" value="1"/>
</dbReference>
<sequence>MASANDTRPRVLLLGTIEHAHSTWSSISSIADIITPSSTNRTAFIAESLAGAFDGCVVAYRSFDSFDVTGKVDDELVAALPPSLRFICHNGAGYDQVSIPACTARGLLVSNTPTAVDDATADTAVFLLLGALRNFAVGMASLRAGEWRGAAALPALGHDPQGKVLGILGMGGIGCNLARKAAMFGMRIRYHNRTRLEPGLERAIGVEYVNFDTLLAESDVLSLNLPLNPNTRHIISAPEFAKMKRGITVVNTARGAIIDEAALVDALDSGQVSSAGLDVYEEEPAVHPGLLSNPRVMLIPHMGTWTVETETKMEEWTISNVRMAIESGSLRSVVPEQR</sequence>
<dbReference type="CDD" id="cd12168">
    <property type="entry name" value="Mand_dh_like"/>
    <property type="match status" value="1"/>
</dbReference>
<evidence type="ECO:0000256" key="3">
    <source>
        <dbReference type="ARBA" id="ARBA00023027"/>
    </source>
</evidence>
<evidence type="ECO:0000256" key="2">
    <source>
        <dbReference type="ARBA" id="ARBA00023002"/>
    </source>
</evidence>
<keyword evidence="2 4" id="KW-0560">Oxidoreductase</keyword>
<dbReference type="PROSITE" id="PS00065">
    <property type="entry name" value="D_2_HYDROXYACID_DH_1"/>
    <property type="match status" value="1"/>
</dbReference>
<feature type="domain" description="D-isomer specific 2-hydroxyacid dehydrogenase NAD-binding" evidence="6">
    <location>
        <begin position="126"/>
        <end position="303"/>
    </location>
</feature>
<feature type="domain" description="D-isomer specific 2-hydroxyacid dehydrogenase catalytic" evidence="5">
    <location>
        <begin position="53"/>
        <end position="334"/>
    </location>
</feature>
<dbReference type="InterPro" id="IPR036291">
    <property type="entry name" value="NAD(P)-bd_dom_sf"/>
</dbReference>
<proteinExistence type="inferred from homology"/>
<dbReference type="EMBL" id="JAUKUA010000003">
    <property type="protein sequence ID" value="KAK0719480.1"/>
    <property type="molecule type" value="Genomic_DNA"/>
</dbReference>
<dbReference type="Proteomes" id="UP001172102">
    <property type="component" value="Unassembled WGS sequence"/>
</dbReference>
<evidence type="ECO:0000259" key="6">
    <source>
        <dbReference type="Pfam" id="PF02826"/>
    </source>
</evidence>
<evidence type="ECO:0000313" key="7">
    <source>
        <dbReference type="EMBL" id="KAK0719480.1"/>
    </source>
</evidence>
<dbReference type="InterPro" id="IPR050223">
    <property type="entry name" value="D-isomer_2-hydroxyacid_DH"/>
</dbReference>
<name>A0AA40DXR4_9PEZI</name>
<evidence type="ECO:0000259" key="5">
    <source>
        <dbReference type="Pfam" id="PF00389"/>
    </source>
</evidence>
<evidence type="ECO:0000256" key="1">
    <source>
        <dbReference type="ARBA" id="ARBA00005854"/>
    </source>
</evidence>
<dbReference type="Pfam" id="PF00389">
    <property type="entry name" value="2-Hacid_dh"/>
    <property type="match status" value="1"/>
</dbReference>
<dbReference type="SUPFAM" id="SSF52283">
    <property type="entry name" value="Formate/glycerate dehydrogenase catalytic domain-like"/>
    <property type="match status" value="1"/>
</dbReference>
<dbReference type="InterPro" id="IPR006139">
    <property type="entry name" value="D-isomer_2_OHA_DH_cat_dom"/>
</dbReference>
<dbReference type="InterPro" id="IPR006140">
    <property type="entry name" value="D-isomer_DH_NAD-bd"/>
</dbReference>
<comment type="similarity">
    <text evidence="1 4">Belongs to the D-isomer specific 2-hydroxyacid dehydrogenase family.</text>
</comment>
<evidence type="ECO:0000313" key="8">
    <source>
        <dbReference type="Proteomes" id="UP001172102"/>
    </source>
</evidence>